<dbReference type="RefSeq" id="WP_046751356.1">
    <property type="nucleotide sequence ID" value="NZ_JBCGVB010000018.1"/>
</dbReference>
<evidence type="ECO:0000259" key="1">
    <source>
        <dbReference type="Pfam" id="PF10756"/>
    </source>
</evidence>
<dbReference type="STRING" id="81858.BST23_03620"/>
<gene>
    <name evidence="2" type="ORF">BST23_03620</name>
</gene>
<evidence type="ECO:0000313" key="3">
    <source>
        <dbReference type="Proteomes" id="UP000192772"/>
    </source>
</evidence>
<proteinExistence type="predicted"/>
<dbReference type="Proteomes" id="UP000192772">
    <property type="component" value="Unassembled WGS sequence"/>
</dbReference>
<dbReference type="EMBL" id="MVHP01000003">
    <property type="protein sequence ID" value="ORA68467.1"/>
    <property type="molecule type" value="Genomic_DNA"/>
</dbReference>
<evidence type="ECO:0000313" key="2">
    <source>
        <dbReference type="EMBL" id="ORA68467.1"/>
    </source>
</evidence>
<sequence>MAHLAVGFLTLGLLAIVMAGPGWTPVLFVIPVLLSAYIVRYRTVADRDTVTARTFLDSQTIRWDDIAGLQFGKGTSAYADLKDGRQVRLPAVTFATLPRLTAASGGRVPNPYE</sequence>
<comment type="caution">
    <text evidence="2">The sequence shown here is derived from an EMBL/GenBank/DDBJ whole genome shotgun (WGS) entry which is preliminary data.</text>
</comment>
<dbReference type="OrthoDB" id="5190396at2"/>
<dbReference type="Pfam" id="PF10756">
    <property type="entry name" value="bPH_6"/>
    <property type="match status" value="1"/>
</dbReference>
<name>A0A0M2ZIP9_9MYCO</name>
<protein>
    <recommendedName>
        <fullName evidence="1">Low molecular weight protein antigen 6 PH domain-containing protein</fullName>
    </recommendedName>
</protein>
<feature type="domain" description="Low molecular weight protein antigen 6 PH" evidence="1">
    <location>
        <begin position="40"/>
        <end position="110"/>
    </location>
</feature>
<accession>A0A0M2ZIP9</accession>
<dbReference type="InterPro" id="IPR019692">
    <property type="entry name" value="CFP-6_PH"/>
</dbReference>
<reference evidence="2 3" key="1">
    <citation type="submission" date="2017-02" db="EMBL/GenBank/DDBJ databases">
        <title>The new phylogeny of genus Mycobacterium.</title>
        <authorList>
            <person name="Tortoli E."/>
            <person name="Trovato A."/>
            <person name="Cirillo D.M."/>
        </authorList>
    </citation>
    <scope>NUCLEOTIDE SEQUENCE [LARGE SCALE GENOMIC DNA]</scope>
    <source>
        <strain evidence="2 3">FI-09383</strain>
    </source>
</reference>
<organism evidence="2 3">
    <name type="scientific">Mycolicibacterium elephantis</name>
    <dbReference type="NCBI Taxonomy" id="81858"/>
    <lineage>
        <taxon>Bacteria</taxon>
        <taxon>Bacillati</taxon>
        <taxon>Actinomycetota</taxon>
        <taxon>Actinomycetes</taxon>
        <taxon>Mycobacteriales</taxon>
        <taxon>Mycobacteriaceae</taxon>
        <taxon>Mycolicibacterium</taxon>
    </lineage>
</organism>
<dbReference type="AlphaFoldDB" id="A0A0M2ZIP9"/>